<evidence type="ECO:0000256" key="5">
    <source>
        <dbReference type="ARBA" id="ARBA00078986"/>
    </source>
</evidence>
<proteinExistence type="inferred from homology"/>
<keyword evidence="8" id="KW-1185">Reference proteome</keyword>
<protein>
    <recommendedName>
        <fullName evidence="2">26S proteasome non-ATPase regulatory subunit 8</fullName>
    </recommendedName>
    <alternativeName>
        <fullName evidence="5">26S proteasome regulatory subunit RPN12</fullName>
    </alternativeName>
</protein>
<dbReference type="OMA" id="HIMDGYF"/>
<dbReference type="PROSITE" id="PS50250">
    <property type="entry name" value="PCI"/>
    <property type="match status" value="1"/>
</dbReference>
<evidence type="ECO:0000313" key="8">
    <source>
        <dbReference type="Proteomes" id="UP000318571"/>
    </source>
</evidence>
<gene>
    <name evidence="7" type="ORF">TCAL_04966</name>
</gene>
<evidence type="ECO:0000259" key="6">
    <source>
        <dbReference type="PROSITE" id="PS50250"/>
    </source>
</evidence>
<dbReference type="InterPro" id="IPR033464">
    <property type="entry name" value="CSN8_PSD8_EIF3K"/>
</dbReference>
<dbReference type="OrthoDB" id="409122at2759"/>
<dbReference type="GO" id="GO:0005829">
    <property type="term" value="C:cytosol"/>
    <property type="evidence" value="ECO:0007669"/>
    <property type="project" value="TreeGrafter"/>
</dbReference>
<accession>A0A553PB99</accession>
<reference evidence="7 8" key="1">
    <citation type="journal article" date="2018" name="Nat. Ecol. Evol.">
        <title>Genomic signatures of mitonuclear coevolution across populations of Tigriopus californicus.</title>
        <authorList>
            <person name="Barreto F.S."/>
            <person name="Watson E.T."/>
            <person name="Lima T.G."/>
            <person name="Willett C.S."/>
            <person name="Edmands S."/>
            <person name="Li W."/>
            <person name="Burton R.S."/>
        </authorList>
    </citation>
    <scope>NUCLEOTIDE SEQUENCE [LARGE SCALE GENOMIC DNA]</scope>
    <source>
        <strain evidence="7 8">San Diego</strain>
    </source>
</reference>
<evidence type="ECO:0000313" key="7">
    <source>
        <dbReference type="EMBL" id="TRY74962.1"/>
    </source>
</evidence>
<evidence type="ECO:0000256" key="2">
    <source>
        <dbReference type="ARBA" id="ARBA00014939"/>
    </source>
</evidence>
<dbReference type="Proteomes" id="UP000318571">
    <property type="component" value="Chromosome 2"/>
</dbReference>
<evidence type="ECO:0000256" key="3">
    <source>
        <dbReference type="ARBA" id="ARBA00022942"/>
    </source>
</evidence>
<comment type="caution">
    <text evidence="7">The sequence shown here is derived from an EMBL/GenBank/DDBJ whole genome shotgun (WGS) entry which is preliminary data.</text>
</comment>
<keyword evidence="3" id="KW-0647">Proteasome</keyword>
<dbReference type="PANTHER" id="PTHR12387:SF0">
    <property type="entry name" value="26S PROTEASOME NON-ATPASE REGULATORY SUBUNIT 8"/>
    <property type="match status" value="1"/>
</dbReference>
<name>A0A553PB99_TIGCA</name>
<dbReference type="Gene3D" id="1.25.40.990">
    <property type="match status" value="1"/>
</dbReference>
<dbReference type="PANTHER" id="PTHR12387">
    <property type="entry name" value="26S PROTEASOME NON-ATPASE REGULATORY SUBUNIT 8"/>
    <property type="match status" value="1"/>
</dbReference>
<dbReference type="AlphaFoldDB" id="A0A553PB99"/>
<dbReference type="Pfam" id="PF10075">
    <property type="entry name" value="CSN8_PSD8_EIF3K"/>
    <property type="match status" value="1"/>
</dbReference>
<dbReference type="FunFam" id="1.25.40.990:FF:000001">
    <property type="entry name" value="26S proteasome non-ATPase regulatory subunit"/>
    <property type="match status" value="1"/>
</dbReference>
<feature type="domain" description="PCI" evidence="6">
    <location>
        <begin position="76"/>
        <end position="247"/>
    </location>
</feature>
<dbReference type="EMBL" id="VCGU01000005">
    <property type="protein sequence ID" value="TRY74962.1"/>
    <property type="molecule type" value="Genomic_DNA"/>
</dbReference>
<evidence type="ECO:0000256" key="1">
    <source>
        <dbReference type="ARBA" id="ARBA00009627"/>
    </source>
</evidence>
<dbReference type="GO" id="GO:0005634">
    <property type="term" value="C:nucleus"/>
    <property type="evidence" value="ECO:0007669"/>
    <property type="project" value="TreeGrafter"/>
</dbReference>
<dbReference type="InterPro" id="IPR000717">
    <property type="entry name" value="PCI_dom"/>
</dbReference>
<dbReference type="STRING" id="6832.A0A553PB99"/>
<comment type="subunit">
    <text evidence="4">Component of the 19S proteasome regulatory particle complex. The 26S proteasome consists of a 20S core particle (CP) and two 19S regulatory subunits (RP). The regulatory particle is made of a lid composed of 9 subunits including PSMD8, a base containing 6 ATPases and few additional components. Interacts with DDI2. Interacts with TASOR.</text>
</comment>
<organism evidence="7 8">
    <name type="scientific">Tigriopus californicus</name>
    <name type="common">Marine copepod</name>
    <dbReference type="NCBI Taxonomy" id="6832"/>
    <lineage>
        <taxon>Eukaryota</taxon>
        <taxon>Metazoa</taxon>
        <taxon>Ecdysozoa</taxon>
        <taxon>Arthropoda</taxon>
        <taxon>Crustacea</taxon>
        <taxon>Multicrustacea</taxon>
        <taxon>Hexanauplia</taxon>
        <taxon>Copepoda</taxon>
        <taxon>Harpacticoida</taxon>
        <taxon>Harpacticidae</taxon>
        <taxon>Tigriopus</taxon>
    </lineage>
</organism>
<comment type="similarity">
    <text evidence="1">Belongs to the proteasome subunit S14 family.</text>
</comment>
<evidence type="ECO:0000256" key="4">
    <source>
        <dbReference type="ARBA" id="ARBA00062283"/>
    </source>
</evidence>
<dbReference type="GO" id="GO:0008541">
    <property type="term" value="C:proteasome regulatory particle, lid subcomplex"/>
    <property type="evidence" value="ECO:0007669"/>
    <property type="project" value="TreeGrafter"/>
</dbReference>
<dbReference type="InterPro" id="IPR006746">
    <property type="entry name" value="26S_Psome_Rpn12"/>
</dbReference>
<dbReference type="GO" id="GO:0043161">
    <property type="term" value="P:proteasome-mediated ubiquitin-dependent protein catabolic process"/>
    <property type="evidence" value="ECO:0007669"/>
    <property type="project" value="TreeGrafter"/>
</dbReference>
<sequence length="263" mass="30281">MAALKELVNQYQTLNGQWKKKDHSGCAQTLSKVKVALMEIAFLPTDELPKLKQELMVARDILEIGANYSIAAQDVESFERYMAQLKTYYSDYSHILPESPYQFELLGLNLLCLLSKNKIADFHTELEQLPSDTLQNNPYIRNPVRLEQFIMEGNYNKVIMMKDNVPAESYSFFINKLMDTIRDEIASCMEKAYEQISSKDCTQMLQLDSKAGSTYIKERGWNVGKDGIIRFLDANEKKPLEEVPTEELAKMSITYAREMEQIV</sequence>